<evidence type="ECO:0000256" key="1">
    <source>
        <dbReference type="ARBA" id="ARBA00010641"/>
    </source>
</evidence>
<comment type="similarity">
    <text evidence="1">Belongs to the sigma-70 factor family. ECF subfamily.</text>
</comment>
<dbReference type="Pfam" id="PF04542">
    <property type="entry name" value="Sigma70_r2"/>
    <property type="match status" value="1"/>
</dbReference>
<dbReference type="Proteomes" id="UP000773462">
    <property type="component" value="Unassembled WGS sequence"/>
</dbReference>
<dbReference type="Pfam" id="PF08281">
    <property type="entry name" value="Sigma70_r4_2"/>
    <property type="match status" value="1"/>
</dbReference>
<dbReference type="InterPro" id="IPR007627">
    <property type="entry name" value="RNA_pol_sigma70_r2"/>
</dbReference>
<keyword evidence="2" id="KW-0805">Transcription regulation</keyword>
<dbReference type="PANTHER" id="PTHR43133">
    <property type="entry name" value="RNA POLYMERASE ECF-TYPE SIGMA FACTO"/>
    <property type="match status" value="1"/>
</dbReference>
<sequence>MTMSGAEMKRVTAAVPFEETDFVKAVMEHSDQLYSIAYSYLGNRNDALEALQETTCRAWMKRRTLKDSGAFKSWLIRILIYVCIDEQRRRKKAVPTAAEHMQEAVIHNSTESMEMQWALSQVKVKYRHVLLLKYYNDMTLAEIAVLLKKPEGTVKTWQHKGLKQLRTIMKNRGEWDGQ</sequence>
<feature type="domain" description="RNA polymerase sigma-70 region 2" evidence="5">
    <location>
        <begin position="26"/>
        <end position="92"/>
    </location>
</feature>
<dbReference type="InterPro" id="IPR013324">
    <property type="entry name" value="RNA_pol_sigma_r3/r4-like"/>
</dbReference>
<dbReference type="InterPro" id="IPR036388">
    <property type="entry name" value="WH-like_DNA-bd_sf"/>
</dbReference>
<dbReference type="InterPro" id="IPR039425">
    <property type="entry name" value="RNA_pol_sigma-70-like"/>
</dbReference>
<dbReference type="InterPro" id="IPR013325">
    <property type="entry name" value="RNA_pol_sigma_r2"/>
</dbReference>
<dbReference type="SUPFAM" id="SSF88946">
    <property type="entry name" value="Sigma2 domain of RNA polymerase sigma factors"/>
    <property type="match status" value="1"/>
</dbReference>
<comment type="caution">
    <text evidence="7">The sequence shown here is derived from an EMBL/GenBank/DDBJ whole genome shotgun (WGS) entry which is preliminary data.</text>
</comment>
<dbReference type="RefSeq" id="WP_209873332.1">
    <property type="nucleotide sequence ID" value="NZ_JAGGLV010000007.1"/>
</dbReference>
<dbReference type="CDD" id="cd06171">
    <property type="entry name" value="Sigma70_r4"/>
    <property type="match status" value="1"/>
</dbReference>
<feature type="domain" description="RNA polymerase sigma factor 70 region 4 type 2" evidence="6">
    <location>
        <begin position="118"/>
        <end position="165"/>
    </location>
</feature>
<dbReference type="Gene3D" id="1.10.10.10">
    <property type="entry name" value="Winged helix-like DNA-binding domain superfamily/Winged helix DNA-binding domain"/>
    <property type="match status" value="1"/>
</dbReference>
<name>A0ABS4NQU9_9BACL</name>
<dbReference type="Gene3D" id="1.10.1740.10">
    <property type="match status" value="1"/>
</dbReference>
<evidence type="ECO:0000259" key="6">
    <source>
        <dbReference type="Pfam" id="PF08281"/>
    </source>
</evidence>
<keyword evidence="8" id="KW-1185">Reference proteome</keyword>
<evidence type="ECO:0000256" key="4">
    <source>
        <dbReference type="ARBA" id="ARBA00023163"/>
    </source>
</evidence>
<keyword evidence="3" id="KW-0731">Sigma factor</keyword>
<evidence type="ECO:0000313" key="8">
    <source>
        <dbReference type="Proteomes" id="UP000773462"/>
    </source>
</evidence>
<evidence type="ECO:0000313" key="7">
    <source>
        <dbReference type="EMBL" id="MBP2112443.1"/>
    </source>
</evidence>
<proteinExistence type="inferred from homology"/>
<dbReference type="NCBIfam" id="TIGR02937">
    <property type="entry name" value="sigma70-ECF"/>
    <property type="match status" value="1"/>
</dbReference>
<evidence type="ECO:0000259" key="5">
    <source>
        <dbReference type="Pfam" id="PF04542"/>
    </source>
</evidence>
<dbReference type="PANTHER" id="PTHR43133:SF51">
    <property type="entry name" value="RNA POLYMERASE SIGMA FACTOR"/>
    <property type="match status" value="1"/>
</dbReference>
<dbReference type="EMBL" id="JAGGLV010000007">
    <property type="protein sequence ID" value="MBP2112443.1"/>
    <property type="molecule type" value="Genomic_DNA"/>
</dbReference>
<dbReference type="InterPro" id="IPR014284">
    <property type="entry name" value="RNA_pol_sigma-70_dom"/>
</dbReference>
<evidence type="ECO:0000256" key="2">
    <source>
        <dbReference type="ARBA" id="ARBA00023015"/>
    </source>
</evidence>
<protein>
    <submittedName>
        <fullName evidence="7">RNA polymerase sigma-70 factor (ECF subfamily)</fullName>
    </submittedName>
</protein>
<reference evidence="7 8" key="1">
    <citation type="submission" date="2021-03" db="EMBL/GenBank/DDBJ databases">
        <title>Genomic Encyclopedia of Type Strains, Phase IV (KMG-IV): sequencing the most valuable type-strain genomes for metagenomic binning, comparative biology and taxonomic classification.</title>
        <authorList>
            <person name="Goeker M."/>
        </authorList>
    </citation>
    <scope>NUCLEOTIDE SEQUENCE [LARGE SCALE GENOMIC DNA]</scope>
    <source>
        <strain evidence="7 8">DSM 101953</strain>
    </source>
</reference>
<organism evidence="7 8">
    <name type="scientific">Paenibacillus silagei</name>
    <dbReference type="NCBI Taxonomy" id="1670801"/>
    <lineage>
        <taxon>Bacteria</taxon>
        <taxon>Bacillati</taxon>
        <taxon>Bacillota</taxon>
        <taxon>Bacilli</taxon>
        <taxon>Bacillales</taxon>
        <taxon>Paenibacillaceae</taxon>
        <taxon>Paenibacillus</taxon>
    </lineage>
</organism>
<dbReference type="InterPro" id="IPR013249">
    <property type="entry name" value="RNA_pol_sigma70_r4_t2"/>
</dbReference>
<keyword evidence="4" id="KW-0804">Transcription</keyword>
<dbReference type="SUPFAM" id="SSF88659">
    <property type="entry name" value="Sigma3 and sigma4 domains of RNA polymerase sigma factors"/>
    <property type="match status" value="1"/>
</dbReference>
<accession>A0ABS4NQU9</accession>
<evidence type="ECO:0000256" key="3">
    <source>
        <dbReference type="ARBA" id="ARBA00023082"/>
    </source>
</evidence>
<gene>
    <name evidence="7" type="ORF">J2Z70_002597</name>
</gene>